<dbReference type="SUPFAM" id="SSF52402">
    <property type="entry name" value="Adenine nucleotide alpha hydrolases-like"/>
    <property type="match status" value="1"/>
</dbReference>
<evidence type="ECO:0000313" key="4">
    <source>
        <dbReference type="Proteomes" id="UP000029859"/>
    </source>
</evidence>
<dbReference type="PANTHER" id="PTHR46268:SF6">
    <property type="entry name" value="UNIVERSAL STRESS PROTEIN UP12"/>
    <property type="match status" value="1"/>
</dbReference>
<dbReference type="Gene3D" id="3.40.50.620">
    <property type="entry name" value="HUPs"/>
    <property type="match status" value="1"/>
</dbReference>
<proteinExistence type="inferred from homology"/>
<evidence type="ECO:0000256" key="1">
    <source>
        <dbReference type="ARBA" id="ARBA00008791"/>
    </source>
</evidence>
<dbReference type="InterPro" id="IPR006016">
    <property type="entry name" value="UspA"/>
</dbReference>
<gene>
    <name evidence="3" type="ORF">LI82_04520</name>
</gene>
<dbReference type="InterPro" id="IPR006015">
    <property type="entry name" value="Universal_stress_UspA"/>
</dbReference>
<evidence type="ECO:0000259" key="2">
    <source>
        <dbReference type="Pfam" id="PF00582"/>
    </source>
</evidence>
<protein>
    <submittedName>
        <fullName evidence="3">Universal stress protein UspA</fullName>
    </submittedName>
</protein>
<reference evidence="3 4" key="1">
    <citation type="submission" date="2014-09" db="EMBL/GenBank/DDBJ databases">
        <title>Draft genome sequence of an obligately methylotrophic methanogen, Methanococcoides methylutens, isolated from marine sediment.</title>
        <authorList>
            <person name="Guan Y."/>
            <person name="Ngugi D.K."/>
            <person name="Blom J."/>
            <person name="Ali S."/>
            <person name="Ferry J.G."/>
            <person name="Stingl U."/>
        </authorList>
    </citation>
    <scope>NUCLEOTIDE SEQUENCE [LARGE SCALE GENOMIC DNA]</scope>
    <source>
        <strain evidence="3 4">DSM 2657</strain>
    </source>
</reference>
<keyword evidence="4" id="KW-1185">Reference proteome</keyword>
<dbReference type="OrthoDB" id="105697at2157"/>
<dbReference type="PRINTS" id="PR01438">
    <property type="entry name" value="UNVRSLSTRESS"/>
</dbReference>
<comment type="caution">
    <text evidence="3">The sequence shown here is derived from an EMBL/GenBank/DDBJ whole genome shotgun (WGS) entry which is preliminary data.</text>
</comment>
<evidence type="ECO:0000313" key="3">
    <source>
        <dbReference type="EMBL" id="KGK99285.1"/>
    </source>
</evidence>
<dbReference type="RefSeq" id="WP_048193691.1">
    <property type="nucleotide sequence ID" value="NZ_CAAGSM010000006.1"/>
</dbReference>
<dbReference type="EMBL" id="JRHO01000009">
    <property type="protein sequence ID" value="KGK99285.1"/>
    <property type="molecule type" value="Genomic_DNA"/>
</dbReference>
<accession>A0A099T285</accession>
<dbReference type="Pfam" id="PF00582">
    <property type="entry name" value="Usp"/>
    <property type="match status" value="1"/>
</dbReference>
<dbReference type="InterPro" id="IPR014729">
    <property type="entry name" value="Rossmann-like_a/b/a_fold"/>
</dbReference>
<dbReference type="CDD" id="cd00293">
    <property type="entry name" value="USP-like"/>
    <property type="match status" value="1"/>
</dbReference>
<dbReference type="PANTHER" id="PTHR46268">
    <property type="entry name" value="STRESS RESPONSE PROTEIN NHAX"/>
    <property type="match status" value="1"/>
</dbReference>
<organism evidence="3 4">
    <name type="scientific">Methanococcoides methylutens</name>
    <dbReference type="NCBI Taxonomy" id="2226"/>
    <lineage>
        <taxon>Archaea</taxon>
        <taxon>Methanobacteriati</taxon>
        <taxon>Methanobacteriota</taxon>
        <taxon>Stenosarchaea group</taxon>
        <taxon>Methanomicrobia</taxon>
        <taxon>Methanosarcinales</taxon>
        <taxon>Methanosarcinaceae</taxon>
        <taxon>Methanococcoides</taxon>
    </lineage>
</organism>
<name>A0A099T285_METMT</name>
<comment type="similarity">
    <text evidence="1">Belongs to the universal stress protein A family.</text>
</comment>
<dbReference type="Proteomes" id="UP000029859">
    <property type="component" value="Unassembled WGS sequence"/>
</dbReference>
<sequence length="176" mass="19559">MVNKEYNRILIATDGSENAEKAARSGVKIAALSGAKVLALYVVEMETAGVTPEAVHRDYVASMKMAVTEHMTREQWHEFARVADEMWKTERHKHLEEKGNAVTSYVEDLCKELGAEFEPRVEEGHPANVILDVAEKENVDLLVIGTLGKTADGRFRLGSVAEKVIRNSPTELLVVR</sequence>
<dbReference type="AlphaFoldDB" id="A0A099T285"/>
<feature type="domain" description="UspA" evidence="2">
    <location>
        <begin position="6"/>
        <end position="176"/>
    </location>
</feature>